<evidence type="ECO:0000256" key="1">
    <source>
        <dbReference type="ARBA" id="ARBA00006432"/>
    </source>
</evidence>
<keyword evidence="2 10" id="KW-0436">Ligase</keyword>
<dbReference type="Proteomes" id="UP000675881">
    <property type="component" value="Chromosome 7"/>
</dbReference>
<evidence type="ECO:0000256" key="6">
    <source>
        <dbReference type="ARBA" id="ARBA00026121"/>
    </source>
</evidence>
<evidence type="ECO:0000256" key="2">
    <source>
        <dbReference type="ARBA" id="ARBA00022598"/>
    </source>
</evidence>
<evidence type="ECO:0000256" key="5">
    <source>
        <dbReference type="ARBA" id="ARBA00022840"/>
    </source>
</evidence>
<keyword evidence="5" id="KW-0067">ATP-binding</keyword>
<evidence type="ECO:0000313" key="11">
    <source>
        <dbReference type="Proteomes" id="UP000675881"/>
    </source>
</evidence>
<reference evidence="10" key="1">
    <citation type="submission" date="2021-02" db="EMBL/GenBank/DDBJ databases">
        <authorList>
            <person name="Bekaert M."/>
        </authorList>
    </citation>
    <scope>NUCLEOTIDE SEQUENCE</scope>
    <source>
        <strain evidence="10">IoA-00</strain>
    </source>
</reference>
<evidence type="ECO:0000256" key="3">
    <source>
        <dbReference type="ARBA" id="ARBA00022741"/>
    </source>
</evidence>
<keyword evidence="4" id="KW-0443">Lipid metabolism</keyword>
<evidence type="ECO:0000313" key="10">
    <source>
        <dbReference type="EMBL" id="CAF3002781.1"/>
    </source>
</evidence>
<dbReference type="OrthoDB" id="10039914at2759"/>
<dbReference type="AlphaFoldDB" id="A0A7R8HC93"/>
<evidence type="ECO:0000256" key="4">
    <source>
        <dbReference type="ARBA" id="ARBA00022832"/>
    </source>
</evidence>
<dbReference type="EC" id="6.2.1.3" evidence="6"/>
<dbReference type="Gene3D" id="3.40.50.12780">
    <property type="entry name" value="N-terminal domain of ligase-like"/>
    <property type="match status" value="1"/>
</dbReference>
<evidence type="ECO:0000256" key="7">
    <source>
        <dbReference type="ARBA" id="ARBA00036813"/>
    </source>
</evidence>
<dbReference type="GO" id="GO:0090433">
    <property type="term" value="F:palmitoyl-CoA ligase activity"/>
    <property type="evidence" value="ECO:0007669"/>
    <property type="project" value="TreeGrafter"/>
</dbReference>
<dbReference type="Pfam" id="PF00501">
    <property type="entry name" value="AMP-binding"/>
    <property type="match status" value="1"/>
</dbReference>
<keyword evidence="4" id="KW-0276">Fatty acid metabolism</keyword>
<evidence type="ECO:0000256" key="8">
    <source>
        <dbReference type="SAM" id="MobiDB-lite"/>
    </source>
</evidence>
<dbReference type="GO" id="GO:0005886">
    <property type="term" value="C:plasma membrane"/>
    <property type="evidence" value="ECO:0007669"/>
    <property type="project" value="TreeGrafter"/>
</dbReference>
<comment type="similarity">
    <text evidence="1">Belongs to the ATP-dependent AMP-binding enzyme family.</text>
</comment>
<dbReference type="EMBL" id="HG994586">
    <property type="protein sequence ID" value="CAF3002781.1"/>
    <property type="molecule type" value="Genomic_DNA"/>
</dbReference>
<feature type="region of interest" description="Disordered" evidence="8">
    <location>
        <begin position="11"/>
        <end position="58"/>
    </location>
</feature>
<dbReference type="InterPro" id="IPR000873">
    <property type="entry name" value="AMP-dep_synth/lig_dom"/>
</dbReference>
<feature type="region of interest" description="Disordered" evidence="8">
    <location>
        <begin position="81"/>
        <end position="115"/>
    </location>
</feature>
<name>A0A7R8HC93_LEPSM</name>
<sequence length="854" mass="96495">MACVTLKRPCDFDPLHSPNRPPTKRPRRCLPMPRQSLETSSSLMASPSSRECNSVFRESPLSAGEIANNLRDELKRLKRRRQLAPSEQQSMMEPQSPSSLSNTPSSPSAPSSPREKPIFTLKQMTLICERMCKERTDQVREEGISFYLPRVFYVGVMVQPVLAILKFVVRLWDFFTYPIYQVIYKPWKKRNDFGKLRSEIIEKTDSYVLIRSPEKENKLTIGLEGIMTMDKVWKWALQVYGERPILGSRSVLSMEDETQSDGKVFKKLELGSYHWKSYRDCDIIVDNFGRGLRHIGLCPKDKVAVYAETRAEWFLATQAAFSQNISIVTLYTNLGPEGITHGINQTEAKCVISSNELLPKLLNLLPQLPNVNKVIVIPDHTSISNSQVPEVEVKIYMFDELVDAGSNWKPVKSEPPQPDDIAIVMYTSGSTGVPKGVLLTHRNLVTTLISINSTIDIKTSSNDKYIAFLPLAHVLELLCEMMMVIRGIRIGYSSPNTLLDTSTMIKSGTHGDAAVLQPTVMAGVPLVLTRIYKGISQKMDSRGELFNSIFRFCYDYRLKSIRNGGKVKLIISGGAPLSDEVHDFIRVCLGVDVLQGYGLTETTASATVMDINDISTGTVGPPNQFLDIKLVNWEDGNYKVTDQPRPRGEILIGGDCVSNGYYKIHEKTKEDFFEEKGKRWFRTGDIGEVTELGTIKIIDRKKDLVKLQYGEYISLGKVESALTTCPVVDNICIYGDSFKSNCVALIVPNKTVLGKWADQKLGMYSQTEIEHNNNAFERCCKDERVIDMVLREVRLHCSKKKLQRFETPVAVYLCKENWGPETGLVTAAFKIKRRPIQEFYQKDLDQMYQSSRGL</sequence>
<dbReference type="InterPro" id="IPR020845">
    <property type="entry name" value="AMP-binding_CS"/>
</dbReference>
<dbReference type="PANTHER" id="PTHR43272">
    <property type="entry name" value="LONG-CHAIN-FATTY-ACID--COA LIGASE"/>
    <property type="match status" value="1"/>
</dbReference>
<dbReference type="PROSITE" id="PS00455">
    <property type="entry name" value="AMP_BINDING"/>
    <property type="match status" value="1"/>
</dbReference>
<accession>A0A7R8HC93</accession>
<dbReference type="SUPFAM" id="SSF56801">
    <property type="entry name" value="Acetyl-CoA synthetase-like"/>
    <property type="match status" value="1"/>
</dbReference>
<feature type="compositionally biased region" description="Low complexity" evidence="8">
    <location>
        <begin position="83"/>
        <end position="112"/>
    </location>
</feature>
<dbReference type="GO" id="GO:0005783">
    <property type="term" value="C:endoplasmic reticulum"/>
    <property type="evidence" value="ECO:0007669"/>
    <property type="project" value="TreeGrafter"/>
</dbReference>
<dbReference type="InterPro" id="IPR042099">
    <property type="entry name" value="ANL_N_sf"/>
</dbReference>
<comment type="catalytic activity">
    <reaction evidence="7">
        <text>a long-chain fatty acid + ATP + CoA = a long-chain fatty acyl-CoA + AMP + diphosphate</text>
        <dbReference type="Rhea" id="RHEA:15421"/>
        <dbReference type="ChEBI" id="CHEBI:30616"/>
        <dbReference type="ChEBI" id="CHEBI:33019"/>
        <dbReference type="ChEBI" id="CHEBI:57287"/>
        <dbReference type="ChEBI" id="CHEBI:57560"/>
        <dbReference type="ChEBI" id="CHEBI:83139"/>
        <dbReference type="ChEBI" id="CHEBI:456215"/>
        <dbReference type="EC" id="6.2.1.3"/>
    </reaction>
</comment>
<keyword evidence="11" id="KW-1185">Reference proteome</keyword>
<dbReference type="PANTHER" id="PTHR43272:SF83">
    <property type="entry name" value="ACYL-COA SYNTHETASE LONG-CHAIN, ISOFORM J"/>
    <property type="match status" value="1"/>
</dbReference>
<dbReference type="GO" id="GO:0005524">
    <property type="term" value="F:ATP binding"/>
    <property type="evidence" value="ECO:0007669"/>
    <property type="project" value="UniProtKB-KW"/>
</dbReference>
<evidence type="ECO:0000259" key="9">
    <source>
        <dbReference type="Pfam" id="PF00501"/>
    </source>
</evidence>
<keyword evidence="3" id="KW-0547">Nucleotide-binding</keyword>
<dbReference type="GO" id="GO:0030182">
    <property type="term" value="P:neuron differentiation"/>
    <property type="evidence" value="ECO:0007669"/>
    <property type="project" value="TreeGrafter"/>
</dbReference>
<gene>
    <name evidence="10" type="ORF">LSAA_12751</name>
</gene>
<feature type="domain" description="AMP-dependent synthetase/ligase" evidence="9">
    <location>
        <begin position="271"/>
        <end position="662"/>
    </location>
</feature>
<dbReference type="GO" id="GO:0005811">
    <property type="term" value="C:lipid droplet"/>
    <property type="evidence" value="ECO:0007669"/>
    <property type="project" value="TreeGrafter"/>
</dbReference>
<protein>
    <recommendedName>
        <fullName evidence="6">long-chain-fatty-acid--CoA ligase</fullName>
        <ecNumber evidence="6">6.2.1.3</ecNumber>
    </recommendedName>
</protein>
<organism evidence="10 11">
    <name type="scientific">Lepeophtheirus salmonis</name>
    <name type="common">Salmon louse</name>
    <name type="synonym">Caligus salmonis</name>
    <dbReference type="NCBI Taxonomy" id="72036"/>
    <lineage>
        <taxon>Eukaryota</taxon>
        <taxon>Metazoa</taxon>
        <taxon>Ecdysozoa</taxon>
        <taxon>Arthropoda</taxon>
        <taxon>Crustacea</taxon>
        <taxon>Multicrustacea</taxon>
        <taxon>Hexanauplia</taxon>
        <taxon>Copepoda</taxon>
        <taxon>Siphonostomatoida</taxon>
        <taxon>Caligidae</taxon>
        <taxon>Lepeophtheirus</taxon>
    </lineage>
</organism>
<proteinExistence type="inferred from homology"/>
<dbReference type="GO" id="GO:0035336">
    <property type="term" value="P:long-chain fatty-acyl-CoA metabolic process"/>
    <property type="evidence" value="ECO:0007669"/>
    <property type="project" value="TreeGrafter"/>
</dbReference>
<feature type="compositionally biased region" description="Polar residues" evidence="8">
    <location>
        <begin position="36"/>
        <end position="52"/>
    </location>
</feature>